<dbReference type="EMBL" id="JABCKI010000297">
    <property type="protein sequence ID" value="KAG5651108.1"/>
    <property type="molecule type" value="Genomic_DNA"/>
</dbReference>
<dbReference type="Gene3D" id="2.40.50.140">
    <property type="entry name" value="Nucleic acid-binding proteins"/>
    <property type="match status" value="2"/>
</dbReference>
<organism evidence="1 2">
    <name type="scientific">Sphagnurus paluster</name>
    <dbReference type="NCBI Taxonomy" id="117069"/>
    <lineage>
        <taxon>Eukaryota</taxon>
        <taxon>Fungi</taxon>
        <taxon>Dikarya</taxon>
        <taxon>Basidiomycota</taxon>
        <taxon>Agaricomycotina</taxon>
        <taxon>Agaricomycetes</taxon>
        <taxon>Agaricomycetidae</taxon>
        <taxon>Agaricales</taxon>
        <taxon>Tricholomatineae</taxon>
        <taxon>Lyophyllaceae</taxon>
        <taxon>Sphagnurus</taxon>
    </lineage>
</organism>
<dbReference type="Proteomes" id="UP000717328">
    <property type="component" value="Unassembled WGS sequence"/>
</dbReference>
<reference evidence="1" key="2">
    <citation type="submission" date="2021-10" db="EMBL/GenBank/DDBJ databases">
        <title>Phylogenomics reveals ancestral predisposition of the termite-cultivated fungus Termitomyces towards a domesticated lifestyle.</title>
        <authorList>
            <person name="Auxier B."/>
            <person name="Grum-Grzhimaylo A."/>
            <person name="Cardenas M.E."/>
            <person name="Lodge J.D."/>
            <person name="Laessoe T."/>
            <person name="Pedersen O."/>
            <person name="Smith M.E."/>
            <person name="Kuyper T.W."/>
            <person name="Franco-Molano E.A."/>
            <person name="Baroni T.J."/>
            <person name="Aanen D.K."/>
        </authorList>
    </citation>
    <scope>NUCLEOTIDE SEQUENCE</scope>
    <source>
        <strain evidence="1">D49</strain>
    </source>
</reference>
<sequence length="525" mass="58661">MAWKPTSKIRAIVQTKSPKCRFEVEFLGLCSEFFQAMELKARDEFLLSLKGVRVMKLERSSASCDMPMKLIYEKGAVIKFLRRRGGPCETVDTWKLKQLAQAVEDSWFNTPRECDASAIRSKQIPAAATTKETNSESRPLQDISASATVVTRTDNTYLNPGIPTPLATTSHLQILASDPNAITEVPEVRMSKKKRRQMIKASKQQAGSVAKLPVVPADTDSKPLVPSTDGDSTSSGVLHWASIDPLSNKAIIEKEQCTTPLPSPVFTAGLSTTNLGDPSNTDMNDFSGDGSFQINCFTDRYKQWLPQPELGEIMIMRDVKGSLIGVGFKDRLKWAIYSPATGKIRHNELGDAPASEGLDNGVGYIYSPFYRAESDEAVIRYCVRMADWWLDVQKQRKNKGDVHQVGVIRPVRGTHRKHLMISEAGPGFFDCTAEVRYNYTLNAQIMPVQGQWCSPGLSDYAFRIEAWGEAADFAQTMFVGEYYSMRNVRMKITGGYLEGRLNDKSCRKLEIEEATDNEYLKLLLE</sequence>
<evidence type="ECO:0000313" key="2">
    <source>
        <dbReference type="Proteomes" id="UP000717328"/>
    </source>
</evidence>
<dbReference type="InterPro" id="IPR012340">
    <property type="entry name" value="NA-bd_OB-fold"/>
</dbReference>
<keyword evidence="2" id="KW-1185">Reference proteome</keyword>
<protein>
    <submittedName>
        <fullName evidence="1">Uncharacterized protein</fullName>
    </submittedName>
</protein>
<name>A0A9P7GM99_9AGAR</name>
<proteinExistence type="predicted"/>
<reference evidence="1" key="1">
    <citation type="submission" date="2021-02" db="EMBL/GenBank/DDBJ databases">
        <authorList>
            <person name="Nieuwenhuis M."/>
            <person name="Van De Peppel L.J.J."/>
        </authorList>
    </citation>
    <scope>NUCLEOTIDE SEQUENCE</scope>
    <source>
        <strain evidence="1">D49</strain>
    </source>
</reference>
<dbReference type="OrthoDB" id="2186770at2759"/>
<accession>A0A9P7GM99</accession>
<evidence type="ECO:0000313" key="1">
    <source>
        <dbReference type="EMBL" id="KAG5651108.1"/>
    </source>
</evidence>
<dbReference type="AlphaFoldDB" id="A0A9P7GM99"/>
<gene>
    <name evidence="1" type="ORF">H0H81_009839</name>
</gene>
<comment type="caution">
    <text evidence="1">The sequence shown here is derived from an EMBL/GenBank/DDBJ whole genome shotgun (WGS) entry which is preliminary data.</text>
</comment>